<organism evidence="1 2">
    <name type="scientific">Gynuella sunshinyii YC6258</name>
    <dbReference type="NCBI Taxonomy" id="1445510"/>
    <lineage>
        <taxon>Bacteria</taxon>
        <taxon>Pseudomonadati</taxon>
        <taxon>Pseudomonadota</taxon>
        <taxon>Gammaproteobacteria</taxon>
        <taxon>Oceanospirillales</taxon>
        <taxon>Saccharospirillaceae</taxon>
        <taxon>Gynuella</taxon>
    </lineage>
</organism>
<keyword evidence="2" id="KW-1185">Reference proteome</keyword>
<dbReference type="AlphaFoldDB" id="A0A0C5VP82"/>
<dbReference type="KEGG" id="gsn:YC6258_03162"/>
<evidence type="ECO:0000313" key="2">
    <source>
        <dbReference type="Proteomes" id="UP000032266"/>
    </source>
</evidence>
<evidence type="ECO:0008006" key="3">
    <source>
        <dbReference type="Google" id="ProtNLM"/>
    </source>
</evidence>
<dbReference type="STRING" id="1445510.YC6258_03162"/>
<gene>
    <name evidence="1" type="ORF">YC6258_03162</name>
</gene>
<dbReference type="HOGENOM" id="CLU_473094_0_0_6"/>
<evidence type="ECO:0000313" key="1">
    <source>
        <dbReference type="EMBL" id="AJQ95198.1"/>
    </source>
</evidence>
<dbReference type="Proteomes" id="UP000032266">
    <property type="component" value="Chromosome"/>
</dbReference>
<dbReference type="EMBL" id="CP007142">
    <property type="protein sequence ID" value="AJQ95198.1"/>
    <property type="molecule type" value="Genomic_DNA"/>
</dbReference>
<sequence>MPNFILSPKKSYFFLVSILAIYGCDTTLPEDKANHSKVPSFELSQSEFNSLSKENQYAVINKLLAPMGRGMALDEFADTAQGLNNLKIRDTHSLSTIRSNLQRQLSYTEVNLLDTKINGADAILDPDTGEEIAPGINAMFSFDSRSEHQKYMAKMLTYPLSKNQFDNWMAYFLANTIMFSPAREMESTDEQDISRTLAYLHSNITADTPVRQVIRGWLGGVSRWRVSRSAENHALEMFELYLGKFNDSAEDQLNTYNGGQACRQWYLTDGDEAYQLHFNVDQPSLAAPVLVLNNYIQSCEDLYDLVSGHALLIPRVTEVIVNYFLDGMSEDTRLKLIGEIVATNPTTFRDIFTHILFSESYLLDTKRVKSFEESAFSIMDRLNWNPKSADAGNTGRNFFRSVTATGVGSSMSMDNMGWASMEYKIGRTPYVPLDVLSFANYHQALRQGFLMHNRAYDGARFPVDDDDDSSNNVFEYTDGAFYKAGKEDLKSSLENLTAPEFIDYVFLTAMGRRATPNEKTALITEGERREHVVNDNGTYKLYVNRNNYEDRADDFAQIMLDYISRLPEFYYFKNYR</sequence>
<dbReference type="RefSeq" id="WP_044617547.1">
    <property type="nucleotide sequence ID" value="NZ_CP007142.1"/>
</dbReference>
<reference evidence="1 2" key="1">
    <citation type="submission" date="2014-01" db="EMBL/GenBank/DDBJ databases">
        <title>Full genme sequencing of cellulolytic bacterium Gynuella sunshinyii YC6258T gen. nov., sp. nov.</title>
        <authorList>
            <person name="Khan H."/>
            <person name="Chung E.J."/>
            <person name="Chung Y.R."/>
        </authorList>
    </citation>
    <scope>NUCLEOTIDE SEQUENCE [LARGE SCALE GENOMIC DNA]</scope>
    <source>
        <strain evidence="1 2">YC6258</strain>
    </source>
</reference>
<protein>
    <recommendedName>
        <fullName evidence="3">DUF1800 domain-containing protein</fullName>
    </recommendedName>
</protein>
<proteinExistence type="predicted"/>
<accession>A0A0C5VP82</accession>
<dbReference type="OrthoDB" id="6191487at2"/>
<name>A0A0C5VP82_9GAMM</name>